<dbReference type="NCBIfam" id="TIGR00500">
    <property type="entry name" value="met_pdase_I"/>
    <property type="match status" value="1"/>
</dbReference>
<keyword evidence="3" id="KW-0479">Metal-binding</keyword>
<dbReference type="PANTHER" id="PTHR43330:SF27">
    <property type="entry name" value="METHIONINE AMINOPEPTIDASE"/>
    <property type="match status" value="1"/>
</dbReference>
<protein>
    <recommendedName>
        <fullName evidence="5">Peptidase M24 domain-containing protein</fullName>
    </recommendedName>
</protein>
<name>A0A382KER9_9ZZZZ</name>
<dbReference type="PROSITE" id="PS00680">
    <property type="entry name" value="MAP_1"/>
    <property type="match status" value="1"/>
</dbReference>
<keyword evidence="1" id="KW-0031">Aminopeptidase</keyword>
<dbReference type="InterPro" id="IPR001714">
    <property type="entry name" value="Pept_M24_MAP"/>
</dbReference>
<dbReference type="PRINTS" id="PR00599">
    <property type="entry name" value="MAPEPTIDASE"/>
</dbReference>
<dbReference type="GO" id="GO:0070006">
    <property type="term" value="F:metalloaminopeptidase activity"/>
    <property type="evidence" value="ECO:0007669"/>
    <property type="project" value="InterPro"/>
</dbReference>
<proteinExistence type="inferred from homology"/>
<gene>
    <name evidence="6" type="ORF">METZ01_LOCUS274716</name>
</gene>
<dbReference type="GO" id="GO:0006508">
    <property type="term" value="P:proteolysis"/>
    <property type="evidence" value="ECO:0007669"/>
    <property type="project" value="UniProtKB-KW"/>
</dbReference>
<reference evidence="6" key="1">
    <citation type="submission" date="2018-05" db="EMBL/GenBank/DDBJ databases">
        <authorList>
            <person name="Lanie J.A."/>
            <person name="Ng W.-L."/>
            <person name="Kazmierczak K.M."/>
            <person name="Andrzejewski T.M."/>
            <person name="Davidsen T.M."/>
            <person name="Wayne K.J."/>
            <person name="Tettelin H."/>
            <person name="Glass J.I."/>
            <person name="Rusch D."/>
            <person name="Podicherti R."/>
            <person name="Tsui H.-C.T."/>
            <person name="Winkler M.E."/>
        </authorList>
    </citation>
    <scope>NUCLEOTIDE SEQUENCE</scope>
</reference>
<dbReference type="InterPro" id="IPR000994">
    <property type="entry name" value="Pept_M24"/>
</dbReference>
<evidence type="ECO:0000256" key="1">
    <source>
        <dbReference type="ARBA" id="ARBA00022438"/>
    </source>
</evidence>
<sequence>MRESAKLAAEVLLMIEPYVKPGVTTNRLNDLCHDFIVSGGAIPSPLNYRGFPKSICSSINEEICHGIPSERKLRNGDIVNLDITTYLNGFHGDTSKTFYVGSPRKKTSRLVETCKESLRSAIEVVRPGARLGDIGATIKNIAEERGYSIVREFCGHGIGRNFHEDPQILHFGNFGEGIEIKKGMVFTIEPMINEGKPDLKILPDKWTAVTKDGSVSAQFEHTLAVVDNGCEVL</sequence>
<dbReference type="InterPro" id="IPR036005">
    <property type="entry name" value="Creatinase/aminopeptidase-like"/>
</dbReference>
<organism evidence="6">
    <name type="scientific">marine metagenome</name>
    <dbReference type="NCBI Taxonomy" id="408172"/>
    <lineage>
        <taxon>unclassified sequences</taxon>
        <taxon>metagenomes</taxon>
        <taxon>ecological metagenomes</taxon>
    </lineage>
</organism>
<feature type="non-terminal residue" evidence="6">
    <location>
        <position position="233"/>
    </location>
</feature>
<accession>A0A382KER9</accession>
<dbReference type="CDD" id="cd01086">
    <property type="entry name" value="MetAP1"/>
    <property type="match status" value="1"/>
</dbReference>
<dbReference type="GO" id="GO:0046872">
    <property type="term" value="F:metal ion binding"/>
    <property type="evidence" value="ECO:0007669"/>
    <property type="project" value="UniProtKB-KW"/>
</dbReference>
<keyword evidence="4" id="KW-0378">Hydrolase</keyword>
<evidence type="ECO:0000256" key="2">
    <source>
        <dbReference type="ARBA" id="ARBA00022670"/>
    </source>
</evidence>
<dbReference type="EMBL" id="UINC01079654">
    <property type="protein sequence ID" value="SVC21862.1"/>
    <property type="molecule type" value="Genomic_DNA"/>
</dbReference>
<dbReference type="SUPFAM" id="SSF55920">
    <property type="entry name" value="Creatinase/aminopeptidase"/>
    <property type="match status" value="1"/>
</dbReference>
<dbReference type="HAMAP" id="MF_01974">
    <property type="entry name" value="MetAP_1"/>
    <property type="match status" value="1"/>
</dbReference>
<keyword evidence="2" id="KW-0645">Protease</keyword>
<dbReference type="GO" id="GO:0005829">
    <property type="term" value="C:cytosol"/>
    <property type="evidence" value="ECO:0007669"/>
    <property type="project" value="TreeGrafter"/>
</dbReference>
<dbReference type="InterPro" id="IPR002467">
    <property type="entry name" value="Pept_M24A_MAP1"/>
</dbReference>
<dbReference type="Gene3D" id="3.90.230.10">
    <property type="entry name" value="Creatinase/methionine aminopeptidase superfamily"/>
    <property type="match status" value="1"/>
</dbReference>
<dbReference type="AlphaFoldDB" id="A0A382KER9"/>
<evidence type="ECO:0000256" key="3">
    <source>
        <dbReference type="ARBA" id="ARBA00022723"/>
    </source>
</evidence>
<evidence type="ECO:0000313" key="6">
    <source>
        <dbReference type="EMBL" id="SVC21862.1"/>
    </source>
</evidence>
<feature type="domain" description="Peptidase M24" evidence="5">
    <location>
        <begin position="1"/>
        <end position="226"/>
    </location>
</feature>
<dbReference type="Pfam" id="PF00557">
    <property type="entry name" value="Peptidase_M24"/>
    <property type="match status" value="1"/>
</dbReference>
<evidence type="ECO:0000256" key="4">
    <source>
        <dbReference type="ARBA" id="ARBA00022801"/>
    </source>
</evidence>
<evidence type="ECO:0000259" key="5">
    <source>
        <dbReference type="Pfam" id="PF00557"/>
    </source>
</evidence>
<dbReference type="PANTHER" id="PTHR43330">
    <property type="entry name" value="METHIONINE AMINOPEPTIDASE"/>
    <property type="match status" value="1"/>
</dbReference>